<dbReference type="InterPro" id="IPR013658">
    <property type="entry name" value="SGL"/>
</dbReference>
<comment type="similarity">
    <text evidence="1">Belongs to the SMP-30/CGR1 family.</text>
</comment>
<dbReference type="Gene3D" id="2.120.10.30">
    <property type="entry name" value="TolB, C-terminal domain"/>
    <property type="match status" value="1"/>
</dbReference>
<dbReference type="PANTHER" id="PTHR10907:SF47">
    <property type="entry name" value="REGUCALCIN"/>
    <property type="match status" value="1"/>
</dbReference>
<evidence type="ECO:0000259" key="2">
    <source>
        <dbReference type="Pfam" id="PF08450"/>
    </source>
</evidence>
<name>A0ABY3W702_9MICC</name>
<dbReference type="InterPro" id="IPR005511">
    <property type="entry name" value="SMP-30"/>
</dbReference>
<dbReference type="Pfam" id="PF08450">
    <property type="entry name" value="SGL"/>
    <property type="match status" value="1"/>
</dbReference>
<feature type="domain" description="SMP-30/Gluconolactonase/LRE-like region" evidence="2">
    <location>
        <begin position="16"/>
        <end position="257"/>
    </location>
</feature>
<dbReference type="PRINTS" id="PR01790">
    <property type="entry name" value="SMP30FAMILY"/>
</dbReference>
<evidence type="ECO:0000313" key="4">
    <source>
        <dbReference type="Proteomes" id="UP000829069"/>
    </source>
</evidence>
<reference evidence="3 4" key="1">
    <citation type="submission" date="2022-03" db="EMBL/GenBank/DDBJ databases">
        <title>Isotopic signatures of nitrous oxide derived from detoxification processes.</title>
        <authorList>
            <person name="Behrendt U."/>
            <person name="Buchen C."/>
            <person name="Well R."/>
            <person name="Ulrich A."/>
            <person name="Rohe L."/>
            <person name="Kolb S."/>
            <person name="Schloter M."/>
            <person name="Horn M.A."/>
            <person name="Augustin J."/>
        </authorList>
    </citation>
    <scope>NUCLEOTIDE SEQUENCE [LARGE SCALE GENOMIC DNA]</scope>
    <source>
        <strain evidence="3 4">S4-C24</strain>
    </source>
</reference>
<sequence length="291" mass="31237">MQTLTVTRVDVPACKLGEGPVWDVDEQALYYVDAAGFALHRYDPATGDLKTWNFDGRVACLGIRRDGGAILALWNGMHLFDFATGELTLIGDPDPDQPRTSLNDGKVDPRGRYICGSVDLQVSAPLGKLYSIGSDGAIVVLDQDITVANGPCWSPDGTTFYHADSVPKTIYAYDYDLDTGAVANRRVFAKTDSLGGIPDGATVDAEGYLWTAVCEGGVVARFAPDGTLDRTVELPTSMVSSVMFGGPDLDRLFVTSIDPRTFGKEAEEDGGRMFVIDGLGVRGLPEHRYAG</sequence>
<dbReference type="EMBL" id="CP093326">
    <property type="protein sequence ID" value="UNK46079.1"/>
    <property type="molecule type" value="Genomic_DNA"/>
</dbReference>
<evidence type="ECO:0000313" key="3">
    <source>
        <dbReference type="EMBL" id="UNK46079.1"/>
    </source>
</evidence>
<dbReference type="SUPFAM" id="SSF63829">
    <property type="entry name" value="Calcium-dependent phosphotriesterase"/>
    <property type="match status" value="1"/>
</dbReference>
<proteinExistence type="inferred from homology"/>
<dbReference type="PANTHER" id="PTHR10907">
    <property type="entry name" value="REGUCALCIN"/>
    <property type="match status" value="1"/>
</dbReference>
<dbReference type="InterPro" id="IPR011042">
    <property type="entry name" value="6-blade_b-propeller_TolB-like"/>
</dbReference>
<dbReference type="Proteomes" id="UP000829069">
    <property type="component" value="Chromosome"/>
</dbReference>
<evidence type="ECO:0000256" key="1">
    <source>
        <dbReference type="ARBA" id="ARBA00008853"/>
    </source>
</evidence>
<keyword evidence="4" id="KW-1185">Reference proteome</keyword>
<dbReference type="RefSeq" id="WP_241914177.1">
    <property type="nucleotide sequence ID" value="NZ_CP093326.1"/>
</dbReference>
<protein>
    <submittedName>
        <fullName evidence="3">SMP-30/gluconolactonase/LRE family protein</fullName>
    </submittedName>
</protein>
<organism evidence="3 4">
    <name type="scientific">Arthrobacter sulfonylureivorans</name>
    <dbReference type="NCBI Taxonomy" id="2486855"/>
    <lineage>
        <taxon>Bacteria</taxon>
        <taxon>Bacillati</taxon>
        <taxon>Actinomycetota</taxon>
        <taxon>Actinomycetes</taxon>
        <taxon>Micrococcales</taxon>
        <taxon>Micrococcaceae</taxon>
        <taxon>Arthrobacter</taxon>
    </lineage>
</organism>
<gene>
    <name evidence="3" type="ORF">MNQ99_01480</name>
</gene>
<accession>A0ABY3W702</accession>